<dbReference type="InterPro" id="IPR016024">
    <property type="entry name" value="ARM-type_fold"/>
</dbReference>
<dbReference type="Proteomes" id="UP000178735">
    <property type="component" value="Unassembled WGS sequence"/>
</dbReference>
<evidence type="ECO:0008006" key="3">
    <source>
        <dbReference type="Google" id="ProtNLM"/>
    </source>
</evidence>
<proteinExistence type="predicted"/>
<name>A0A1F7WMA0_9BACT</name>
<evidence type="ECO:0000313" key="1">
    <source>
        <dbReference type="EMBL" id="OGM03962.1"/>
    </source>
</evidence>
<dbReference type="SUPFAM" id="SSF48371">
    <property type="entry name" value="ARM repeat"/>
    <property type="match status" value="1"/>
</dbReference>
<dbReference type="EMBL" id="MGFH01000152">
    <property type="protein sequence ID" value="OGM03962.1"/>
    <property type="molecule type" value="Genomic_DNA"/>
</dbReference>
<evidence type="ECO:0000313" key="2">
    <source>
        <dbReference type="Proteomes" id="UP000178735"/>
    </source>
</evidence>
<comment type="caution">
    <text evidence="1">The sequence shown here is derived from an EMBL/GenBank/DDBJ whole genome shotgun (WGS) entry which is preliminary data.</text>
</comment>
<dbReference type="Pfam" id="PF13646">
    <property type="entry name" value="HEAT_2"/>
    <property type="match status" value="1"/>
</dbReference>
<dbReference type="Gene3D" id="1.25.10.10">
    <property type="entry name" value="Leucine-rich Repeat Variant"/>
    <property type="match status" value="1"/>
</dbReference>
<dbReference type="InterPro" id="IPR011989">
    <property type="entry name" value="ARM-like"/>
</dbReference>
<accession>A0A1F7WMA0</accession>
<dbReference type="AlphaFoldDB" id="A0A1F7WMA0"/>
<protein>
    <recommendedName>
        <fullName evidence="3">Condensin complex subunit 1 C-terminal domain-containing protein</fullName>
    </recommendedName>
</protein>
<organism evidence="1 2">
    <name type="scientific">Candidatus Wallbacteria bacterium GWC2_49_35</name>
    <dbReference type="NCBI Taxonomy" id="1817813"/>
    <lineage>
        <taxon>Bacteria</taxon>
        <taxon>Candidatus Walliibacteriota</taxon>
    </lineage>
</organism>
<dbReference type="STRING" id="1817813.A2008_06890"/>
<sequence>MMKKTVDVTKEIIDNIKKLDLECEAEQSKACLKLEKHGVRFIDALLENYNSFNAKQITAACKIATGIKIDCESKKDSKFLIPIINNLIIRLKNDDDKMQMTIWLTLLGKMGNVHTIPVIAGLLMSDDKRIRANAVEALGKIGGDKVKEFLVPYLKDSSNRVKANTAIALWEFNELRSKIRKVFDEMIKDRNKWMKASAFYAFGEIKADEFVQILLNSIDDSDEDVCRNAFLALVSYAEQYGDDETAGQIK</sequence>
<reference evidence="1 2" key="1">
    <citation type="journal article" date="2016" name="Nat. Commun.">
        <title>Thousands of microbial genomes shed light on interconnected biogeochemical processes in an aquifer system.</title>
        <authorList>
            <person name="Anantharaman K."/>
            <person name="Brown C.T."/>
            <person name="Hug L.A."/>
            <person name="Sharon I."/>
            <person name="Castelle C.J."/>
            <person name="Probst A.J."/>
            <person name="Thomas B.C."/>
            <person name="Singh A."/>
            <person name="Wilkins M.J."/>
            <person name="Karaoz U."/>
            <person name="Brodie E.L."/>
            <person name="Williams K.H."/>
            <person name="Hubbard S.S."/>
            <person name="Banfield J.F."/>
        </authorList>
    </citation>
    <scope>NUCLEOTIDE SEQUENCE [LARGE SCALE GENOMIC DNA]</scope>
</reference>
<gene>
    <name evidence="1" type="ORF">A2008_06890</name>
</gene>